<keyword evidence="4" id="KW-0812">Transmembrane</keyword>
<dbReference type="Gene3D" id="2.40.170.20">
    <property type="entry name" value="TonB-dependent receptor, beta-barrel domain"/>
    <property type="match status" value="1"/>
</dbReference>
<evidence type="ECO:0000256" key="4">
    <source>
        <dbReference type="ARBA" id="ARBA00022692"/>
    </source>
</evidence>
<organism evidence="9 10">
    <name type="scientific">Soonwooa buanensis</name>
    <dbReference type="NCBI Taxonomy" id="619805"/>
    <lineage>
        <taxon>Bacteria</taxon>
        <taxon>Pseudomonadati</taxon>
        <taxon>Bacteroidota</taxon>
        <taxon>Flavobacteriia</taxon>
        <taxon>Flavobacteriales</taxon>
        <taxon>Weeksellaceae</taxon>
        <taxon>Chryseobacterium group</taxon>
        <taxon>Soonwooa</taxon>
    </lineage>
</organism>
<keyword evidence="6" id="KW-0472">Membrane</keyword>
<dbReference type="InterPro" id="IPR008969">
    <property type="entry name" value="CarboxyPept-like_regulatory"/>
</dbReference>
<dbReference type="AlphaFoldDB" id="A0A1T5CRU0"/>
<evidence type="ECO:0000256" key="7">
    <source>
        <dbReference type="ARBA" id="ARBA00023237"/>
    </source>
</evidence>
<keyword evidence="7" id="KW-0998">Cell outer membrane</keyword>
<dbReference type="GO" id="GO:0044718">
    <property type="term" value="P:siderophore transmembrane transport"/>
    <property type="evidence" value="ECO:0007669"/>
    <property type="project" value="TreeGrafter"/>
</dbReference>
<dbReference type="Proteomes" id="UP000191112">
    <property type="component" value="Unassembled WGS sequence"/>
</dbReference>
<dbReference type="GO" id="GO:0015344">
    <property type="term" value="F:siderophore uptake transmembrane transporter activity"/>
    <property type="evidence" value="ECO:0007669"/>
    <property type="project" value="TreeGrafter"/>
</dbReference>
<evidence type="ECO:0000256" key="1">
    <source>
        <dbReference type="ARBA" id="ARBA00004571"/>
    </source>
</evidence>
<protein>
    <submittedName>
        <fullName evidence="9">Outer membrane receptor proteins, mostly Fe transport</fullName>
    </submittedName>
</protein>
<keyword evidence="2" id="KW-0813">Transport</keyword>
<dbReference type="Pfam" id="PF14905">
    <property type="entry name" value="OMP_b-brl_3"/>
    <property type="match status" value="1"/>
</dbReference>
<evidence type="ECO:0000313" key="9">
    <source>
        <dbReference type="EMBL" id="SKB62205.1"/>
    </source>
</evidence>
<gene>
    <name evidence="9" type="ORF">SAMN05660477_00286</name>
</gene>
<accession>A0A1T5CRU0</accession>
<dbReference type="InterPro" id="IPR041700">
    <property type="entry name" value="OMP_b-brl_3"/>
</dbReference>
<evidence type="ECO:0000259" key="8">
    <source>
        <dbReference type="Pfam" id="PF14905"/>
    </source>
</evidence>
<dbReference type="RefSeq" id="WP_079665589.1">
    <property type="nucleotide sequence ID" value="NZ_FUYZ01000001.1"/>
</dbReference>
<keyword evidence="10" id="KW-1185">Reference proteome</keyword>
<dbReference type="EMBL" id="FUYZ01000001">
    <property type="protein sequence ID" value="SKB62205.1"/>
    <property type="molecule type" value="Genomic_DNA"/>
</dbReference>
<evidence type="ECO:0000256" key="2">
    <source>
        <dbReference type="ARBA" id="ARBA00022448"/>
    </source>
</evidence>
<name>A0A1T5CRU0_9FLAO</name>
<evidence type="ECO:0000313" key="10">
    <source>
        <dbReference type="Proteomes" id="UP000191112"/>
    </source>
</evidence>
<keyword evidence="3" id="KW-1134">Transmembrane beta strand</keyword>
<keyword evidence="5" id="KW-0732">Signal</keyword>
<reference evidence="9 10" key="1">
    <citation type="submission" date="2017-02" db="EMBL/GenBank/DDBJ databases">
        <authorList>
            <person name="Peterson S.W."/>
        </authorList>
    </citation>
    <scope>NUCLEOTIDE SEQUENCE [LARGE SCALE GENOMIC DNA]</scope>
    <source>
        <strain evidence="9 10">DSM 22323</strain>
    </source>
</reference>
<dbReference type="SUPFAM" id="SSF49464">
    <property type="entry name" value="Carboxypeptidase regulatory domain-like"/>
    <property type="match status" value="1"/>
</dbReference>
<dbReference type="InterPro" id="IPR036942">
    <property type="entry name" value="Beta-barrel_TonB_sf"/>
</dbReference>
<comment type="subcellular location">
    <subcellularLocation>
        <location evidence="1">Cell outer membrane</location>
        <topology evidence="1">Multi-pass membrane protein</topology>
    </subcellularLocation>
</comment>
<dbReference type="PANTHER" id="PTHR30069">
    <property type="entry name" value="TONB-DEPENDENT OUTER MEMBRANE RECEPTOR"/>
    <property type="match status" value="1"/>
</dbReference>
<dbReference type="OrthoDB" id="8764943at2"/>
<keyword evidence="9" id="KW-0675">Receptor</keyword>
<proteinExistence type="predicted"/>
<sequence length="783" mass="88967">MKKASFLLINLFGILTFGQKIEGKITDTNNTNLSYVEIVATQKDKKYSSISTENGNFVLQLPENGTYKLEIFKDQKSIFNEEIQVQGTLLKNIQTTSQPTAEKQIEGVTVVASSKKLVERKVDRLVFNVENSVASQGVDAVEALSKTPMLRTTDDAISIAGKSSVAIMVNDRLLNLSGEELINYLKNLRSDDIAKIEVITTPPAKYAAEGKSGLINIILKKNTNIGWNASLQTSGNVSSVTSWRDGATFNYQGKKLSVSTSGSMGENIWKQKNYNYSIGEDQYWNSDGTYWGNYRYKNANIKTEYKLNDKNLIGFNYNYSFSNPYNISRNNVRTLQNGISTEFASQNVNHNHNNNHYATAFYDIKLDSLGSKLSFSGNLISNKLALINNVSTFQNTEKEGVNYNDNLYNVYSGQVDLEKNFSKIKTESGLKYTMFKNESTAQFFDIENDETLLNPQRSNAFIYHEKNYAAYMSSSFKIAEKWDAKLGLRYEYTELDGTAKSDGAMVKSSYGKFFPTVYFSYKADDNNTMSLNYSRRIRRPYFGNLNPSKVYTSDYEYYVGNQFLKPSFSDNVELSYVFKNNFTTTLYFTHTSDSWDRIQKIENGNKFTTTENFFTENQTGMSLNYSYNQLRWLESNIFLTGFYNQSTSTRSDVNIFPASFGANLNINNSFYLRKDKNLAFTLGYWMDLPSKQGNSDIDFSNNLYAGLKLNLLQKNLMINLSVNDIFNTQAYKGRETYSNFTSNFKYKGLSQSANLSVTYKFGNNNIKGATKQTKFEEQSRVGG</sequence>
<dbReference type="InterPro" id="IPR039426">
    <property type="entry name" value="TonB-dep_rcpt-like"/>
</dbReference>
<feature type="domain" description="Outer membrane protein beta-barrel" evidence="8">
    <location>
        <begin position="365"/>
        <end position="759"/>
    </location>
</feature>
<evidence type="ECO:0000256" key="3">
    <source>
        <dbReference type="ARBA" id="ARBA00022452"/>
    </source>
</evidence>
<dbReference type="GO" id="GO:0009279">
    <property type="term" value="C:cell outer membrane"/>
    <property type="evidence" value="ECO:0007669"/>
    <property type="project" value="UniProtKB-SubCell"/>
</dbReference>
<dbReference type="PANTHER" id="PTHR30069:SF29">
    <property type="entry name" value="HEMOGLOBIN AND HEMOGLOBIN-HAPTOGLOBIN-BINDING PROTEIN 1-RELATED"/>
    <property type="match status" value="1"/>
</dbReference>
<evidence type="ECO:0000256" key="6">
    <source>
        <dbReference type="ARBA" id="ARBA00023136"/>
    </source>
</evidence>
<dbReference type="STRING" id="619805.SAMN05660477_00286"/>
<evidence type="ECO:0000256" key="5">
    <source>
        <dbReference type="ARBA" id="ARBA00022729"/>
    </source>
</evidence>
<dbReference type="SUPFAM" id="SSF56935">
    <property type="entry name" value="Porins"/>
    <property type="match status" value="1"/>
</dbReference>